<name>A0A382D427_9ZZZZ</name>
<evidence type="ECO:0000256" key="2">
    <source>
        <dbReference type="ARBA" id="ARBA00023239"/>
    </source>
</evidence>
<accession>A0A382D427</accession>
<proteinExistence type="predicted"/>
<reference evidence="3" key="1">
    <citation type="submission" date="2018-05" db="EMBL/GenBank/DDBJ databases">
        <authorList>
            <person name="Lanie J.A."/>
            <person name="Ng W.-L."/>
            <person name="Kazmierczak K.M."/>
            <person name="Andrzejewski T.M."/>
            <person name="Davidsen T.M."/>
            <person name="Wayne K.J."/>
            <person name="Tettelin H."/>
            <person name="Glass J.I."/>
            <person name="Rusch D."/>
            <person name="Podicherti R."/>
            <person name="Tsui H.-C.T."/>
            <person name="Winkler M.E."/>
        </authorList>
    </citation>
    <scope>NUCLEOTIDE SEQUENCE</scope>
</reference>
<evidence type="ECO:0008006" key="4">
    <source>
        <dbReference type="Google" id="ProtNLM"/>
    </source>
</evidence>
<dbReference type="AlphaFoldDB" id="A0A382D427"/>
<dbReference type="InterPro" id="IPR029061">
    <property type="entry name" value="THDP-binding"/>
</dbReference>
<dbReference type="EMBL" id="UINC01037501">
    <property type="protein sequence ID" value="SVB33075.1"/>
    <property type="molecule type" value="Genomic_DNA"/>
</dbReference>
<protein>
    <recommendedName>
        <fullName evidence="4">Thiamine pyrophosphate enzyme N-terminal TPP-binding domain-containing protein</fullName>
    </recommendedName>
</protein>
<dbReference type="GO" id="GO:0016831">
    <property type="term" value="F:carboxy-lyase activity"/>
    <property type="evidence" value="ECO:0007669"/>
    <property type="project" value="UniProtKB-KW"/>
</dbReference>
<organism evidence="3">
    <name type="scientific">marine metagenome</name>
    <dbReference type="NCBI Taxonomy" id="408172"/>
    <lineage>
        <taxon>unclassified sequences</taxon>
        <taxon>metagenomes</taxon>
        <taxon>ecological metagenomes</taxon>
    </lineage>
</organism>
<dbReference type="InterPro" id="IPR051818">
    <property type="entry name" value="TPP_dependent_decarboxylase"/>
</dbReference>
<keyword evidence="1" id="KW-0210">Decarboxylase</keyword>
<sequence>MKYFIDEGLKKNKILITTREEEAIGIATGMSMSKSNSLVFMQNAGFANSISTITSLVQLYQIPMIFLIGWRGFRENDAPEHTKIGKIQPKLLQALSLQSMILNEKDWKKSCDLALKLIKEGKSCALIIPREFVD</sequence>
<dbReference type="PANTHER" id="PTHR42818">
    <property type="entry name" value="SULFOPYRUVATE DECARBOXYLASE SUBUNIT ALPHA"/>
    <property type="match status" value="1"/>
</dbReference>
<keyword evidence="2" id="KW-0456">Lyase</keyword>
<dbReference type="CDD" id="cd07035">
    <property type="entry name" value="TPP_PYR_POX_like"/>
    <property type="match status" value="1"/>
</dbReference>
<dbReference type="PANTHER" id="PTHR42818:SF1">
    <property type="entry name" value="SULFOPYRUVATE DECARBOXYLASE"/>
    <property type="match status" value="1"/>
</dbReference>
<evidence type="ECO:0000256" key="1">
    <source>
        <dbReference type="ARBA" id="ARBA00022793"/>
    </source>
</evidence>
<evidence type="ECO:0000313" key="3">
    <source>
        <dbReference type="EMBL" id="SVB33075.1"/>
    </source>
</evidence>
<gene>
    <name evidence="3" type="ORF">METZ01_LOCUS185929</name>
</gene>
<dbReference type="SUPFAM" id="SSF52518">
    <property type="entry name" value="Thiamin diphosphate-binding fold (THDP-binding)"/>
    <property type="match status" value="1"/>
</dbReference>